<dbReference type="Pfam" id="PF22725">
    <property type="entry name" value="GFO_IDH_MocA_C3"/>
    <property type="match status" value="1"/>
</dbReference>
<evidence type="ECO:0000313" key="6">
    <source>
        <dbReference type="Proteomes" id="UP000317238"/>
    </source>
</evidence>
<keyword evidence="6" id="KW-1185">Reference proteome</keyword>
<dbReference type="InterPro" id="IPR051317">
    <property type="entry name" value="Gfo/Idh/MocA_oxidoreduct"/>
</dbReference>
<dbReference type="Gene3D" id="3.30.360.10">
    <property type="entry name" value="Dihydrodipicolinate Reductase, domain 2"/>
    <property type="match status" value="1"/>
</dbReference>
<dbReference type="SUPFAM" id="SSF55347">
    <property type="entry name" value="Glyceraldehyde-3-phosphate dehydrogenase-like, C-terminal domain"/>
    <property type="match status" value="1"/>
</dbReference>
<proteinExistence type="inferred from homology"/>
<evidence type="ECO:0000259" key="4">
    <source>
        <dbReference type="Pfam" id="PF22725"/>
    </source>
</evidence>
<dbReference type="InterPro" id="IPR000683">
    <property type="entry name" value="Gfo/Idh/MocA-like_OxRdtase_N"/>
</dbReference>
<dbReference type="PANTHER" id="PTHR43708">
    <property type="entry name" value="CONSERVED EXPRESSED OXIDOREDUCTASE (EUROFUNG)"/>
    <property type="match status" value="1"/>
</dbReference>
<comment type="similarity">
    <text evidence="1">Belongs to the Gfo/Idh/MocA family.</text>
</comment>
<organism evidence="5 6">
    <name type="scientific">Crateriforma conspicua</name>
    <dbReference type="NCBI Taxonomy" id="2527996"/>
    <lineage>
        <taxon>Bacteria</taxon>
        <taxon>Pseudomonadati</taxon>
        <taxon>Planctomycetota</taxon>
        <taxon>Planctomycetia</taxon>
        <taxon>Planctomycetales</taxon>
        <taxon>Planctomycetaceae</taxon>
        <taxon>Crateriforma</taxon>
    </lineage>
</organism>
<dbReference type="EMBL" id="SJPL01000001">
    <property type="protein sequence ID" value="TWT67848.1"/>
    <property type="molecule type" value="Genomic_DNA"/>
</dbReference>
<dbReference type="InterPro" id="IPR055170">
    <property type="entry name" value="GFO_IDH_MocA-like_dom"/>
</dbReference>
<evidence type="ECO:0000313" key="5">
    <source>
        <dbReference type="EMBL" id="TWT67848.1"/>
    </source>
</evidence>
<accession>A0A5C5XYR0</accession>
<dbReference type="GO" id="GO:0000166">
    <property type="term" value="F:nucleotide binding"/>
    <property type="evidence" value="ECO:0007669"/>
    <property type="project" value="InterPro"/>
</dbReference>
<feature type="domain" description="GFO/IDH/MocA-like oxidoreductase" evidence="4">
    <location>
        <begin position="144"/>
        <end position="246"/>
    </location>
</feature>
<dbReference type="InterPro" id="IPR036291">
    <property type="entry name" value="NAD(P)-bd_dom_sf"/>
</dbReference>
<dbReference type="Gene3D" id="3.40.50.720">
    <property type="entry name" value="NAD(P)-binding Rossmann-like Domain"/>
    <property type="match status" value="1"/>
</dbReference>
<comment type="caution">
    <text evidence="5">The sequence shown here is derived from an EMBL/GenBank/DDBJ whole genome shotgun (WGS) entry which is preliminary data.</text>
</comment>
<sequence>MMDIQYKPELPESGRPIIILGAGGIVKDAHLPAYRQAGFQVHGIYNRTIAKAQDLADQYGIPNVYASVQQAVADAPESVVWDLALMPPQFVDVLDQLPDGSHVLIQKPMGDSWEQTQAIRDVCQRKGHHAAINCQLRFAPFVLATRWLLQQGLLGELHHMEVHVEVFTPWHLFPHIHPLPRVEIQQHSIHYVDLIRSFFGDPGKVYARTVKHPKQRELASTRSTIMMDYGDEVQATILTNHGYDFGLHNQQSYIKWEGTRGAVKAKMGLLMNYPDGVPDQFEICLLKDDQPPKWETIALEGSWFPEAFIGTMASVQRHAEGSCDTMPTGIDDVMRTMACVEAAYESNATGGCVVDYAAAR</sequence>
<dbReference type="SUPFAM" id="SSF51735">
    <property type="entry name" value="NAD(P)-binding Rossmann-fold domains"/>
    <property type="match status" value="1"/>
</dbReference>
<evidence type="ECO:0000256" key="2">
    <source>
        <dbReference type="ARBA" id="ARBA00023002"/>
    </source>
</evidence>
<dbReference type="AlphaFoldDB" id="A0A5C5XYR0"/>
<feature type="domain" description="Gfo/Idh/MocA-like oxidoreductase N-terminal" evidence="3">
    <location>
        <begin position="17"/>
        <end position="129"/>
    </location>
</feature>
<dbReference type="PANTHER" id="PTHR43708:SF5">
    <property type="entry name" value="CONSERVED EXPRESSED OXIDOREDUCTASE (EUROFUNG)-RELATED"/>
    <property type="match status" value="1"/>
</dbReference>
<name>A0A5C5XYR0_9PLAN</name>
<dbReference type="Proteomes" id="UP000317238">
    <property type="component" value="Unassembled WGS sequence"/>
</dbReference>
<protein>
    <submittedName>
        <fullName evidence="5">Putative oxidoreductase</fullName>
    </submittedName>
</protein>
<reference evidence="5 6" key="1">
    <citation type="submission" date="2019-02" db="EMBL/GenBank/DDBJ databases">
        <title>Deep-cultivation of Planctomycetes and their phenomic and genomic characterization uncovers novel biology.</title>
        <authorList>
            <person name="Wiegand S."/>
            <person name="Jogler M."/>
            <person name="Boedeker C."/>
            <person name="Pinto D."/>
            <person name="Vollmers J."/>
            <person name="Rivas-Marin E."/>
            <person name="Kohn T."/>
            <person name="Peeters S.H."/>
            <person name="Heuer A."/>
            <person name="Rast P."/>
            <person name="Oberbeckmann S."/>
            <person name="Bunk B."/>
            <person name="Jeske O."/>
            <person name="Meyerdierks A."/>
            <person name="Storesund J.E."/>
            <person name="Kallscheuer N."/>
            <person name="Luecker S."/>
            <person name="Lage O.M."/>
            <person name="Pohl T."/>
            <person name="Merkel B.J."/>
            <person name="Hornburger P."/>
            <person name="Mueller R.-W."/>
            <person name="Bruemmer F."/>
            <person name="Labrenz M."/>
            <person name="Spormann A.M."/>
            <person name="Op Den Camp H."/>
            <person name="Overmann J."/>
            <person name="Amann R."/>
            <person name="Jetten M.S.M."/>
            <person name="Mascher T."/>
            <person name="Medema M.H."/>
            <person name="Devos D.P."/>
            <person name="Kaster A.-K."/>
            <person name="Ovreas L."/>
            <person name="Rohde M."/>
            <person name="Galperin M.Y."/>
            <person name="Jogler C."/>
        </authorList>
    </citation>
    <scope>NUCLEOTIDE SEQUENCE [LARGE SCALE GENOMIC DNA]</scope>
    <source>
        <strain evidence="5 6">Pan14r</strain>
    </source>
</reference>
<gene>
    <name evidence="5" type="ORF">Pan14r_00860</name>
</gene>
<dbReference type="GO" id="GO:0016491">
    <property type="term" value="F:oxidoreductase activity"/>
    <property type="evidence" value="ECO:0007669"/>
    <property type="project" value="UniProtKB-KW"/>
</dbReference>
<evidence type="ECO:0000259" key="3">
    <source>
        <dbReference type="Pfam" id="PF01408"/>
    </source>
</evidence>
<dbReference type="Pfam" id="PF01408">
    <property type="entry name" value="GFO_IDH_MocA"/>
    <property type="match status" value="1"/>
</dbReference>
<evidence type="ECO:0000256" key="1">
    <source>
        <dbReference type="ARBA" id="ARBA00010928"/>
    </source>
</evidence>
<keyword evidence="2" id="KW-0560">Oxidoreductase</keyword>